<name>A0ABW4V576_9MICO</name>
<sequence length="164" mass="17625">MTSLAVLGGAQTAQASDSVASSSDDTIAQSDFVGTRQIVKVAEPASAAQSARLDFAVQNDSHGCSGNEVSNNSYVHVCYVRNGDTIWVKDDEGNGRAAIGQFNFYDAGYWYNGYCINRHTAASGIWVGCSFPEADENRTAYYRGYDSKGDSTSHFTAWQAESTS</sequence>
<organism evidence="1 2">
    <name type="scientific">Promicromonospora aerolata</name>
    <dbReference type="NCBI Taxonomy" id="195749"/>
    <lineage>
        <taxon>Bacteria</taxon>
        <taxon>Bacillati</taxon>
        <taxon>Actinomycetota</taxon>
        <taxon>Actinomycetes</taxon>
        <taxon>Micrococcales</taxon>
        <taxon>Promicromonosporaceae</taxon>
        <taxon>Promicromonospora</taxon>
    </lineage>
</organism>
<reference evidence="2" key="1">
    <citation type="journal article" date="2019" name="Int. J. Syst. Evol. Microbiol.">
        <title>The Global Catalogue of Microorganisms (GCM) 10K type strain sequencing project: providing services to taxonomists for standard genome sequencing and annotation.</title>
        <authorList>
            <consortium name="The Broad Institute Genomics Platform"/>
            <consortium name="The Broad Institute Genome Sequencing Center for Infectious Disease"/>
            <person name="Wu L."/>
            <person name="Ma J."/>
        </authorList>
    </citation>
    <scope>NUCLEOTIDE SEQUENCE [LARGE SCALE GENOMIC DNA]</scope>
    <source>
        <strain evidence="2">CCM 7043</strain>
    </source>
</reference>
<proteinExistence type="predicted"/>
<accession>A0ABW4V576</accession>
<evidence type="ECO:0008006" key="3">
    <source>
        <dbReference type="Google" id="ProtNLM"/>
    </source>
</evidence>
<evidence type="ECO:0000313" key="1">
    <source>
        <dbReference type="EMBL" id="MFD2025936.1"/>
    </source>
</evidence>
<dbReference type="EMBL" id="JBHUHF010000001">
    <property type="protein sequence ID" value="MFD2025936.1"/>
    <property type="molecule type" value="Genomic_DNA"/>
</dbReference>
<dbReference type="Proteomes" id="UP001597338">
    <property type="component" value="Unassembled WGS sequence"/>
</dbReference>
<keyword evidence="2" id="KW-1185">Reference proteome</keyword>
<protein>
    <recommendedName>
        <fullName evidence="3">Secreted protein</fullName>
    </recommendedName>
</protein>
<evidence type="ECO:0000313" key="2">
    <source>
        <dbReference type="Proteomes" id="UP001597338"/>
    </source>
</evidence>
<gene>
    <name evidence="1" type="ORF">ACFSL2_10485</name>
</gene>
<dbReference type="RefSeq" id="WP_377197806.1">
    <property type="nucleotide sequence ID" value="NZ_JBHUHF010000001.1"/>
</dbReference>
<comment type="caution">
    <text evidence="1">The sequence shown here is derived from an EMBL/GenBank/DDBJ whole genome shotgun (WGS) entry which is preliminary data.</text>
</comment>